<evidence type="ECO:0000313" key="4">
    <source>
        <dbReference type="Proteomes" id="UP000053937"/>
    </source>
</evidence>
<dbReference type="EMBL" id="LMBR01000180">
    <property type="protein sequence ID" value="KUL23718.1"/>
    <property type="molecule type" value="Genomic_DNA"/>
</dbReference>
<dbReference type="CDD" id="cd00090">
    <property type="entry name" value="HTH_ARSR"/>
    <property type="match status" value="1"/>
</dbReference>
<accession>A0A101JBG4</accession>
<dbReference type="RefSeq" id="WP_059139263.1">
    <property type="nucleotide sequence ID" value="NZ_LMBR01000180.1"/>
</dbReference>
<dbReference type="InterPro" id="IPR000835">
    <property type="entry name" value="HTH_MarR-typ"/>
</dbReference>
<dbReference type="InterPro" id="IPR011991">
    <property type="entry name" value="ArsR-like_HTH"/>
</dbReference>
<feature type="region of interest" description="Disordered" evidence="1">
    <location>
        <begin position="186"/>
        <end position="205"/>
    </location>
</feature>
<proteinExistence type="predicted"/>
<comment type="caution">
    <text evidence="3">The sequence shown here is derived from an EMBL/GenBank/DDBJ whole genome shotgun (WGS) entry which is preliminary data.</text>
</comment>
<protein>
    <recommendedName>
        <fullName evidence="2">HTH marR-type domain-containing protein</fullName>
    </recommendedName>
</protein>
<dbReference type="Proteomes" id="UP000053937">
    <property type="component" value="Unassembled WGS sequence"/>
</dbReference>
<dbReference type="SUPFAM" id="SSF46785">
    <property type="entry name" value="Winged helix' DNA-binding domain"/>
    <property type="match status" value="1"/>
</dbReference>
<evidence type="ECO:0000313" key="3">
    <source>
        <dbReference type="EMBL" id="KUL23718.1"/>
    </source>
</evidence>
<dbReference type="SMART" id="SM00347">
    <property type="entry name" value="HTH_MARR"/>
    <property type="match status" value="1"/>
</dbReference>
<dbReference type="InterPro" id="IPR036390">
    <property type="entry name" value="WH_DNA-bd_sf"/>
</dbReference>
<keyword evidence="4" id="KW-1185">Reference proteome</keyword>
<evidence type="ECO:0000259" key="2">
    <source>
        <dbReference type="SMART" id="SM00347"/>
    </source>
</evidence>
<dbReference type="InterPro" id="IPR055767">
    <property type="entry name" value="DUF7343"/>
</dbReference>
<dbReference type="InterPro" id="IPR036388">
    <property type="entry name" value="WH-like_DNA-bd_sf"/>
</dbReference>
<evidence type="ECO:0000256" key="1">
    <source>
        <dbReference type="SAM" id="MobiDB-lite"/>
    </source>
</evidence>
<reference evidence="3 4" key="1">
    <citation type="submission" date="2015-10" db="EMBL/GenBank/DDBJ databases">
        <title>Draft Genome Sequence of Chlorobium limicola strain Frasassi Growing under Artificial Lighting in the Frasassi Cave System.</title>
        <authorList>
            <person name="Mansor M."/>
            <person name="Macalady J."/>
        </authorList>
    </citation>
    <scope>NUCLEOTIDE SEQUENCE [LARGE SCALE GENOMIC DNA]</scope>
    <source>
        <strain evidence="3 4">Frasassi</strain>
    </source>
</reference>
<dbReference type="GO" id="GO:0003700">
    <property type="term" value="F:DNA-binding transcription factor activity"/>
    <property type="evidence" value="ECO:0007669"/>
    <property type="project" value="InterPro"/>
</dbReference>
<sequence>MNTLSLNVSDPAILVDKASPSELFAAIRDIKEWSERELNSVNRIIAVWSARAIAHPNDREGISELQRLIHYTLNRANSVATLPAEYRYRWEEASDMLEARRLNLAHADPKAQIDRPHVREILLYLHQAENREQPQSGLAEHLDVTAGRVTQLIGNLEANGLITKRKHGRDNLLKLTETGQQYAEGFDRKNDTRTTRGASYLRKAS</sequence>
<gene>
    <name evidence="3" type="ORF">ASB62_07290</name>
</gene>
<name>A0A101JBG4_CHLLI</name>
<dbReference type="OrthoDB" id="9799747at2"/>
<feature type="domain" description="HTH marR-type" evidence="2">
    <location>
        <begin position="106"/>
        <end position="205"/>
    </location>
</feature>
<dbReference type="Pfam" id="PF24034">
    <property type="entry name" value="DUF7343"/>
    <property type="match status" value="1"/>
</dbReference>
<dbReference type="Gene3D" id="1.10.10.10">
    <property type="entry name" value="Winged helix-like DNA-binding domain superfamily/Winged helix DNA-binding domain"/>
    <property type="match status" value="1"/>
</dbReference>
<dbReference type="AlphaFoldDB" id="A0A101JBG4"/>
<organism evidence="3 4">
    <name type="scientific">Chlorobium limicola</name>
    <dbReference type="NCBI Taxonomy" id="1092"/>
    <lineage>
        <taxon>Bacteria</taxon>
        <taxon>Pseudomonadati</taxon>
        <taxon>Chlorobiota</taxon>
        <taxon>Chlorobiia</taxon>
        <taxon>Chlorobiales</taxon>
        <taxon>Chlorobiaceae</taxon>
        <taxon>Chlorobium/Pelodictyon group</taxon>
        <taxon>Chlorobium</taxon>
    </lineage>
</organism>